<dbReference type="RefSeq" id="WP_122399858.1">
    <property type="nucleotide sequence ID" value="NZ_RFFJ01000286.1"/>
</dbReference>
<evidence type="ECO:0000313" key="3">
    <source>
        <dbReference type="Proteomes" id="UP000278673"/>
    </source>
</evidence>
<organism evidence="2 3">
    <name type="scientific">Streptomyces triticirhizae</name>
    <dbReference type="NCBI Taxonomy" id="2483353"/>
    <lineage>
        <taxon>Bacteria</taxon>
        <taxon>Bacillati</taxon>
        <taxon>Actinomycetota</taxon>
        <taxon>Actinomycetes</taxon>
        <taxon>Kitasatosporales</taxon>
        <taxon>Streptomycetaceae</taxon>
        <taxon>Streptomyces</taxon>
    </lineage>
</organism>
<proteinExistence type="predicted"/>
<feature type="non-terminal residue" evidence="2">
    <location>
        <position position="1"/>
    </location>
</feature>
<evidence type="ECO:0000256" key="1">
    <source>
        <dbReference type="SAM" id="MobiDB-lite"/>
    </source>
</evidence>
<accession>A0A3M2KUJ3</accession>
<dbReference type="EMBL" id="RFFJ01000286">
    <property type="protein sequence ID" value="RMI28634.1"/>
    <property type="molecule type" value="Genomic_DNA"/>
</dbReference>
<protein>
    <submittedName>
        <fullName evidence="2">Nucleopolyhedrovirus P10 family protein</fullName>
    </submittedName>
</protein>
<feature type="region of interest" description="Disordered" evidence="1">
    <location>
        <begin position="61"/>
        <end position="87"/>
    </location>
</feature>
<reference evidence="2 3" key="1">
    <citation type="submission" date="2018-10" db="EMBL/GenBank/DDBJ databases">
        <title>Isolation, diversity and antifungal activity of actinobacteria from wheat.</title>
        <authorList>
            <person name="Han C."/>
        </authorList>
    </citation>
    <scope>NUCLEOTIDE SEQUENCE [LARGE SCALE GENOMIC DNA]</scope>
    <source>
        <strain evidence="2 3">NEAU-YY642</strain>
    </source>
</reference>
<feature type="compositionally biased region" description="Pro residues" evidence="1">
    <location>
        <begin position="61"/>
        <end position="75"/>
    </location>
</feature>
<keyword evidence="3" id="KW-1185">Reference proteome</keyword>
<sequence>PPGALPPGPLRVAAEIAAFPSLPLTGLAERVRATLAGVATERLGLPVSLVDLEVKELLAEPPEPAAPPREPPSPPDALGSGGPGAGEVAEAVTAVPGVAGLSAVLDGWLGAVRVEDREEPPSRLVRLQLAAGGGRPLPELVAEVARVATATAATAGSTARGPILVTLLVTGVTD</sequence>
<gene>
    <name evidence="2" type="ORF">EBN88_28205</name>
</gene>
<evidence type="ECO:0000313" key="2">
    <source>
        <dbReference type="EMBL" id="RMI28634.1"/>
    </source>
</evidence>
<dbReference type="AlphaFoldDB" id="A0A3M2KUJ3"/>
<dbReference type="Proteomes" id="UP000278673">
    <property type="component" value="Unassembled WGS sequence"/>
</dbReference>
<comment type="caution">
    <text evidence="2">The sequence shown here is derived from an EMBL/GenBank/DDBJ whole genome shotgun (WGS) entry which is preliminary data.</text>
</comment>
<name>A0A3M2KUJ3_9ACTN</name>